<evidence type="ECO:0000259" key="2">
    <source>
        <dbReference type="Pfam" id="PF24864"/>
    </source>
</evidence>
<feature type="domain" description="DUF7730" evidence="2">
    <location>
        <begin position="240"/>
        <end position="337"/>
    </location>
</feature>
<feature type="region of interest" description="Disordered" evidence="1">
    <location>
        <begin position="179"/>
        <end position="209"/>
    </location>
</feature>
<dbReference type="OrthoDB" id="2951834at2759"/>
<accession>A0A6J3M4G6</accession>
<dbReference type="Pfam" id="PF24864">
    <property type="entry name" value="DUF7730"/>
    <property type="match status" value="1"/>
</dbReference>
<feature type="compositionally biased region" description="Polar residues" evidence="1">
    <location>
        <begin position="94"/>
        <end position="103"/>
    </location>
</feature>
<dbReference type="RefSeq" id="XP_033459410.1">
    <property type="nucleotide sequence ID" value="XM_033605043.1"/>
</dbReference>
<dbReference type="PANTHER" id="PTHR42085">
    <property type="entry name" value="F-BOX DOMAIN-CONTAINING PROTEIN"/>
    <property type="match status" value="1"/>
</dbReference>
<dbReference type="Proteomes" id="UP000504637">
    <property type="component" value="Unplaced"/>
</dbReference>
<evidence type="ECO:0000256" key="1">
    <source>
        <dbReference type="SAM" id="MobiDB-lite"/>
    </source>
</evidence>
<feature type="region of interest" description="Disordered" evidence="1">
    <location>
        <begin position="73"/>
        <end position="112"/>
    </location>
</feature>
<proteinExistence type="predicted"/>
<reference evidence="4" key="2">
    <citation type="submission" date="2020-04" db="EMBL/GenBank/DDBJ databases">
        <authorList>
            <consortium name="NCBI Genome Project"/>
        </authorList>
    </citation>
    <scope>NUCLEOTIDE SEQUENCE</scope>
    <source>
        <strain evidence="4">CBS 342.82</strain>
    </source>
</reference>
<keyword evidence="3" id="KW-1185">Reference proteome</keyword>
<evidence type="ECO:0000313" key="4">
    <source>
        <dbReference type="RefSeq" id="XP_033459410.1"/>
    </source>
</evidence>
<feature type="region of interest" description="Disordered" evidence="1">
    <location>
        <begin position="1"/>
        <end position="23"/>
    </location>
</feature>
<organism evidence="4">
    <name type="scientific">Dissoconium aciculare CBS 342.82</name>
    <dbReference type="NCBI Taxonomy" id="1314786"/>
    <lineage>
        <taxon>Eukaryota</taxon>
        <taxon>Fungi</taxon>
        <taxon>Dikarya</taxon>
        <taxon>Ascomycota</taxon>
        <taxon>Pezizomycotina</taxon>
        <taxon>Dothideomycetes</taxon>
        <taxon>Dothideomycetidae</taxon>
        <taxon>Mycosphaerellales</taxon>
        <taxon>Dissoconiaceae</taxon>
        <taxon>Dissoconium</taxon>
    </lineage>
</organism>
<dbReference type="InterPro" id="IPR038883">
    <property type="entry name" value="AN11006-like"/>
</dbReference>
<dbReference type="AlphaFoldDB" id="A0A6J3M4G6"/>
<protein>
    <recommendedName>
        <fullName evidence="2">DUF7730 domain-containing protein</fullName>
    </recommendedName>
</protein>
<reference evidence="4" key="1">
    <citation type="submission" date="2020-01" db="EMBL/GenBank/DDBJ databases">
        <authorList>
            <consortium name="DOE Joint Genome Institute"/>
            <person name="Haridas S."/>
            <person name="Albert R."/>
            <person name="Binder M."/>
            <person name="Bloem J."/>
            <person name="Labutti K."/>
            <person name="Salamov A."/>
            <person name="Andreopoulos B."/>
            <person name="Baker S.E."/>
            <person name="Barry K."/>
            <person name="Bills G."/>
            <person name="Bluhm B.H."/>
            <person name="Cannon C."/>
            <person name="Castanera R."/>
            <person name="Culley D.E."/>
            <person name="Daum C."/>
            <person name="Ezra D."/>
            <person name="Gonzalez J.B."/>
            <person name="Henrissat B."/>
            <person name="Kuo A."/>
            <person name="Liang C."/>
            <person name="Lipzen A."/>
            <person name="Lutzoni F."/>
            <person name="Magnuson J."/>
            <person name="Mondo S."/>
            <person name="Nolan M."/>
            <person name="Ohm R."/>
            <person name="Pangilinan J."/>
            <person name="Park H.-J."/>
            <person name="Ramirez L."/>
            <person name="Alfaro M."/>
            <person name="Sun H."/>
            <person name="Tritt A."/>
            <person name="Yoshinaga Y."/>
            <person name="Zwiers L.-H."/>
            <person name="Turgeon B.G."/>
            <person name="Goodwin S.B."/>
            <person name="Spatafora J.W."/>
            <person name="Crous P.W."/>
            <person name="Grigoriev I.V."/>
        </authorList>
    </citation>
    <scope>NUCLEOTIDE SEQUENCE</scope>
    <source>
        <strain evidence="4">CBS 342.82</strain>
    </source>
</reference>
<reference evidence="4" key="3">
    <citation type="submission" date="2025-08" db="UniProtKB">
        <authorList>
            <consortium name="RefSeq"/>
        </authorList>
    </citation>
    <scope>IDENTIFICATION</scope>
    <source>
        <strain evidence="4">CBS 342.82</strain>
    </source>
</reference>
<dbReference type="GeneID" id="54362843"/>
<sequence>MAQRRRSCSHDGSEIRSPASRAASHYRSSSFDRIYLTESFTRLCIQPDHSRRSLSPQQNISIESSELSDDLIRDGDHRAQDGPNLNLGPDLEDTSQVGLSTTEYPDGENSPVELKQPFRLMDLPTEIRLEIYRACLTRPYKILLAKQETNLTPAQSENCNSDLADDLQSPRERLNRIEIRDGSIPSIGSADRPSIQRRSRAGQINSNDPISVTSGHNLFAESASVQYPHDYITLPTTRERRIGAIVRRQELRERALRVTPVKPTCSSRKRPHDDDPLLVNLLRTCSSIYKEARAVLYGENVFLLELDSAMETLACLHQRSRRQIRYVELEIPTFNEILDRFQETVRLSLRYCSGLKRFEVNMPFVLPGADGSGTTGNTSVYANGFDILRWLPQDCDVVVHGKACTEVDDVVSKHLLLARTLNKLAYARRQLIATDTTSGDKV</sequence>
<gene>
    <name evidence="4" type="ORF">K489DRAFT_381116</name>
</gene>
<name>A0A6J3M4G6_9PEZI</name>
<evidence type="ECO:0000313" key="3">
    <source>
        <dbReference type="Proteomes" id="UP000504637"/>
    </source>
</evidence>
<dbReference type="InterPro" id="IPR056632">
    <property type="entry name" value="DUF7730"/>
</dbReference>
<dbReference type="PANTHER" id="PTHR42085:SF7">
    <property type="entry name" value="F-BOX DOMAIN-CONTAINING PROTEIN"/>
    <property type="match status" value="1"/>
</dbReference>